<evidence type="ECO:0000256" key="15">
    <source>
        <dbReference type="SAM" id="MobiDB-lite"/>
    </source>
</evidence>
<keyword evidence="3" id="KW-0540">Nuclease</keyword>
<evidence type="ECO:0000256" key="5">
    <source>
        <dbReference type="ARBA" id="ARBA00022759"/>
    </source>
</evidence>
<accession>A0A328DU07</accession>
<gene>
    <name evidence="17" type="ORF">DM860_014423</name>
</gene>
<keyword evidence="11" id="KW-0943">RNA-mediated gene silencing</keyword>
<evidence type="ECO:0000313" key="17">
    <source>
        <dbReference type="EMBL" id="RAL49205.1"/>
    </source>
</evidence>
<evidence type="ECO:0000256" key="3">
    <source>
        <dbReference type="ARBA" id="ARBA00022722"/>
    </source>
</evidence>
<comment type="subcellular location">
    <subcellularLocation>
        <location evidence="1">Nucleus</location>
    </subcellularLocation>
</comment>
<dbReference type="InterPro" id="IPR036890">
    <property type="entry name" value="HATPase_C_sf"/>
</dbReference>
<dbReference type="GO" id="GO:0005634">
    <property type="term" value="C:nucleus"/>
    <property type="evidence" value="ECO:0007669"/>
    <property type="project" value="UniProtKB-SubCell"/>
</dbReference>
<feature type="domain" description="Morc S5" evidence="16">
    <location>
        <begin position="346"/>
        <end position="485"/>
    </location>
</feature>
<proteinExistence type="inferred from homology"/>
<comment type="caution">
    <text evidence="17">The sequence shown here is derived from an EMBL/GenBank/DDBJ whole genome shotgun (WGS) entry which is preliminary data.</text>
</comment>
<dbReference type="GO" id="GO:0016887">
    <property type="term" value="F:ATP hydrolysis activity"/>
    <property type="evidence" value="ECO:0007669"/>
    <property type="project" value="InterPro"/>
</dbReference>
<sequence length="611" mass="68571">MAVPPKRDNLPVDIVDIDSSDDEGGGINGAVKSQTRDVIISTAKDPQRKTHGFQGAKPVSLPDPNNLPTESRSFWKAGNIEISSAKSVAIEDDVEHARVHPKFLHSNATSHKWAFGAIAELLDNAVDEINSGATFVKVDRIYNVKDNSPALLFLDDGGGLDPGRLRKCMSLGYSSKTSNTTIGQYGNGFKTSTMRLGADVIVLTRSSQEGRATQSVGLLSYTFLRRTGQNDVIVPMIDFDISGHWAEPIIDACQDDWSTNLKTILEWSPFASKDELMQQFEDIGSHGTKVIIFNLWLNDEGIYELNFDDDDEDIKLRDEANQGSIFKRHSKRVVELQSHISYRFRYSLRAYASILYLRKFKKFSIILRGKAVEQYSIGDGLQHSKVISYKPQLNLTSKEVTVDTTIGFIKEAPNLGVSGFNIYHKNRLIRPFWKVTADGSAKGNGVVGVLEANFIEPAHDKQDFERSTIFYRLETRLKQMIMEYWKACCHLVGHTPPGLPSVQREATARPQVKVVYPQMQSPMAEHHPVDSPVDERSIDMISEDNIQLFMRCEAYIQKENELKKTIVELERELDDTRMKCADISSQLESQKKLKGMSGVQMFEKPSGALNV</sequence>
<keyword evidence="13" id="KW-0539">Nucleus</keyword>
<evidence type="ECO:0000256" key="10">
    <source>
        <dbReference type="ARBA" id="ARBA00023054"/>
    </source>
</evidence>
<dbReference type="InterPro" id="IPR045261">
    <property type="entry name" value="MORC_ATPase"/>
</dbReference>
<dbReference type="GO" id="GO:0006325">
    <property type="term" value="P:chromatin organization"/>
    <property type="evidence" value="ECO:0007669"/>
    <property type="project" value="UniProtKB-KW"/>
</dbReference>
<keyword evidence="5" id="KW-0255">Endonuclease</keyword>
<dbReference type="SUPFAM" id="SSF55874">
    <property type="entry name" value="ATPase domain of HSP90 chaperone/DNA topoisomerase II/histidine kinase"/>
    <property type="match status" value="1"/>
</dbReference>
<keyword evidence="12" id="KW-0234">DNA repair</keyword>
<keyword evidence="6" id="KW-0227">DNA damage</keyword>
<dbReference type="FunFam" id="3.30.565.10:FF:000075">
    <property type="entry name" value="MORC family CW-type zinc finger protein 4"/>
    <property type="match status" value="1"/>
</dbReference>
<name>A0A328DU07_9ASTE</name>
<keyword evidence="8" id="KW-0067">ATP-binding</keyword>
<dbReference type="PANTHER" id="PTHR23336">
    <property type="entry name" value="ZINC FINGER CW-TYPE COILED-COIL DOMAIN PROTEIN 3"/>
    <property type="match status" value="1"/>
</dbReference>
<evidence type="ECO:0000256" key="4">
    <source>
        <dbReference type="ARBA" id="ARBA00022741"/>
    </source>
</evidence>
<keyword evidence="7" id="KW-0378">Hydrolase</keyword>
<keyword evidence="18" id="KW-1185">Reference proteome</keyword>
<feature type="coiled-coil region" evidence="14">
    <location>
        <begin position="552"/>
        <end position="586"/>
    </location>
</feature>
<dbReference type="GO" id="GO:0031047">
    <property type="term" value="P:regulatory ncRNA-mediated gene silencing"/>
    <property type="evidence" value="ECO:0007669"/>
    <property type="project" value="UniProtKB-KW"/>
</dbReference>
<comment type="similarity">
    <text evidence="2">Belongs to the MORC ATPase protein family.</text>
</comment>
<evidence type="ECO:0000256" key="1">
    <source>
        <dbReference type="ARBA" id="ARBA00004123"/>
    </source>
</evidence>
<organism evidence="17 18">
    <name type="scientific">Cuscuta australis</name>
    <dbReference type="NCBI Taxonomy" id="267555"/>
    <lineage>
        <taxon>Eukaryota</taxon>
        <taxon>Viridiplantae</taxon>
        <taxon>Streptophyta</taxon>
        <taxon>Embryophyta</taxon>
        <taxon>Tracheophyta</taxon>
        <taxon>Spermatophyta</taxon>
        <taxon>Magnoliopsida</taxon>
        <taxon>eudicotyledons</taxon>
        <taxon>Gunneridae</taxon>
        <taxon>Pentapetalae</taxon>
        <taxon>asterids</taxon>
        <taxon>lamiids</taxon>
        <taxon>Solanales</taxon>
        <taxon>Convolvulaceae</taxon>
        <taxon>Cuscuteae</taxon>
        <taxon>Cuscuta</taxon>
        <taxon>Cuscuta subgen. Grammica</taxon>
        <taxon>Cuscuta sect. Cleistogrammica</taxon>
    </lineage>
</organism>
<feature type="compositionally biased region" description="Basic and acidic residues" evidence="15">
    <location>
        <begin position="1"/>
        <end position="10"/>
    </location>
</feature>
<dbReference type="Pfam" id="PF13589">
    <property type="entry name" value="HATPase_c_3"/>
    <property type="match status" value="1"/>
</dbReference>
<feature type="compositionally biased region" description="Acidic residues" evidence="15">
    <location>
        <begin position="15"/>
        <end position="24"/>
    </location>
</feature>
<dbReference type="GO" id="GO:0006281">
    <property type="term" value="P:DNA repair"/>
    <property type="evidence" value="ECO:0007669"/>
    <property type="project" value="UniProtKB-KW"/>
</dbReference>
<evidence type="ECO:0000256" key="7">
    <source>
        <dbReference type="ARBA" id="ARBA00022801"/>
    </source>
</evidence>
<evidence type="ECO:0000256" key="8">
    <source>
        <dbReference type="ARBA" id="ARBA00022840"/>
    </source>
</evidence>
<dbReference type="GO" id="GO:0031349">
    <property type="term" value="P:positive regulation of defense response"/>
    <property type="evidence" value="ECO:0007669"/>
    <property type="project" value="UniProtKB-ARBA"/>
</dbReference>
<evidence type="ECO:0000256" key="6">
    <source>
        <dbReference type="ARBA" id="ARBA00022763"/>
    </source>
</evidence>
<dbReference type="GO" id="GO:0004519">
    <property type="term" value="F:endonuclease activity"/>
    <property type="evidence" value="ECO:0007669"/>
    <property type="project" value="UniProtKB-KW"/>
</dbReference>
<evidence type="ECO:0000313" key="18">
    <source>
        <dbReference type="Proteomes" id="UP000249390"/>
    </source>
</evidence>
<evidence type="ECO:0000256" key="11">
    <source>
        <dbReference type="ARBA" id="ARBA00023158"/>
    </source>
</evidence>
<dbReference type="Gene3D" id="3.30.565.10">
    <property type="entry name" value="Histidine kinase-like ATPase, C-terminal domain"/>
    <property type="match status" value="1"/>
</dbReference>
<evidence type="ECO:0000256" key="9">
    <source>
        <dbReference type="ARBA" id="ARBA00022853"/>
    </source>
</evidence>
<keyword evidence="4" id="KW-0547">Nucleotide-binding</keyword>
<dbReference type="Proteomes" id="UP000249390">
    <property type="component" value="Unassembled WGS sequence"/>
</dbReference>
<dbReference type="EMBL" id="NQVE01000088">
    <property type="protein sequence ID" value="RAL49205.1"/>
    <property type="molecule type" value="Genomic_DNA"/>
</dbReference>
<feature type="region of interest" description="Disordered" evidence="15">
    <location>
        <begin position="1"/>
        <end position="67"/>
    </location>
</feature>
<evidence type="ECO:0000256" key="2">
    <source>
        <dbReference type="ARBA" id="ARBA00007845"/>
    </source>
</evidence>
<dbReference type="InterPro" id="IPR041006">
    <property type="entry name" value="Morc_S5"/>
</dbReference>
<dbReference type="GO" id="GO:0005524">
    <property type="term" value="F:ATP binding"/>
    <property type="evidence" value="ECO:0007669"/>
    <property type="project" value="UniProtKB-KW"/>
</dbReference>
<evidence type="ECO:0000256" key="12">
    <source>
        <dbReference type="ARBA" id="ARBA00023204"/>
    </source>
</evidence>
<dbReference type="Pfam" id="PF17942">
    <property type="entry name" value="Morc6_S5"/>
    <property type="match status" value="1"/>
</dbReference>
<keyword evidence="9" id="KW-0156">Chromatin regulator</keyword>
<reference evidence="17 18" key="1">
    <citation type="submission" date="2018-06" db="EMBL/GenBank/DDBJ databases">
        <title>The Genome of Cuscuta australis (Dodder) Provides Insight into the Evolution of Plant Parasitism.</title>
        <authorList>
            <person name="Liu H."/>
        </authorList>
    </citation>
    <scope>NUCLEOTIDE SEQUENCE [LARGE SCALE GENOMIC DNA]</scope>
    <source>
        <strain evidence="18">cv. Yunnan</strain>
        <tissue evidence="17">Vines</tissue>
    </source>
</reference>
<dbReference type="AlphaFoldDB" id="A0A328DU07"/>
<protein>
    <recommendedName>
        <fullName evidence="16">Morc S5 domain-containing protein</fullName>
    </recommendedName>
</protein>
<evidence type="ECO:0000259" key="16">
    <source>
        <dbReference type="Pfam" id="PF17942"/>
    </source>
</evidence>
<dbReference type="PANTHER" id="PTHR23336:SF50">
    <property type="entry name" value="PROTEIN MICRORCHIDIA 1-RELATED"/>
    <property type="match status" value="1"/>
</dbReference>
<evidence type="ECO:0000256" key="14">
    <source>
        <dbReference type="SAM" id="Coils"/>
    </source>
</evidence>
<evidence type="ECO:0000256" key="13">
    <source>
        <dbReference type="ARBA" id="ARBA00023242"/>
    </source>
</evidence>
<keyword evidence="10 14" id="KW-0175">Coiled coil</keyword>